<dbReference type="PANTHER" id="PTHR33799">
    <property type="entry name" value="PTS PERMEASE-RELATED-RELATED"/>
    <property type="match status" value="1"/>
</dbReference>
<evidence type="ECO:0000256" key="1">
    <source>
        <dbReference type="ARBA" id="ARBA00004496"/>
    </source>
</evidence>
<keyword evidence="2" id="KW-0813">Transport</keyword>
<dbReference type="NCBIfam" id="NF040761">
    <property type="entry name" value="AgaF"/>
    <property type="match status" value="1"/>
</dbReference>
<evidence type="ECO:0000259" key="8">
    <source>
        <dbReference type="PROSITE" id="PS51096"/>
    </source>
</evidence>
<evidence type="ECO:0000256" key="4">
    <source>
        <dbReference type="ARBA" id="ARBA00022597"/>
    </source>
</evidence>
<keyword evidence="6" id="KW-0598">Phosphotransferase system</keyword>
<dbReference type="Proteomes" id="UP001144612">
    <property type="component" value="Unassembled WGS sequence"/>
</dbReference>
<protein>
    <submittedName>
        <fullName evidence="9">PTS galactosamine/N-acetylgalactosamine transporter subunit IIA</fullName>
    </submittedName>
</protein>
<dbReference type="InterPro" id="IPR033887">
    <property type="entry name" value="PTS_IIA_man"/>
</dbReference>
<keyword evidence="4" id="KW-0762">Sugar transport</keyword>
<dbReference type="PANTHER" id="PTHR33799:SF1">
    <property type="entry name" value="PTS SYSTEM MANNOSE-SPECIFIC EIIAB COMPONENT-RELATED"/>
    <property type="match status" value="1"/>
</dbReference>
<sequence length="140" mass="14878">MIGIIVSGHGNFASGIMSSLELIAGKQEKVIGIDFTIEDNTESLESKLRAAANELIDCEGILFLTDIVGGTPFKTCALLTQNIENSKVIAGTNLGMLLEVSLSRESATVEELKNMSLESGKNAIKAYETKAKKQVSSNGI</sequence>
<dbReference type="InterPro" id="IPR051471">
    <property type="entry name" value="Bacterial_PTS_sugar_comp"/>
</dbReference>
<organism evidence="9 10">
    <name type="scientific">Clostridium brassicae</name>
    <dbReference type="NCBI Taxonomy" id="2999072"/>
    <lineage>
        <taxon>Bacteria</taxon>
        <taxon>Bacillati</taxon>
        <taxon>Bacillota</taxon>
        <taxon>Clostridia</taxon>
        <taxon>Eubacteriales</taxon>
        <taxon>Clostridiaceae</taxon>
        <taxon>Clostridium</taxon>
    </lineage>
</organism>
<keyword evidence="5" id="KW-0808">Transferase</keyword>
<proteinExistence type="predicted"/>
<dbReference type="Pfam" id="PF03610">
    <property type="entry name" value="EIIA-man"/>
    <property type="match status" value="1"/>
</dbReference>
<dbReference type="Gene3D" id="3.40.50.510">
    <property type="entry name" value="Phosphotransferase system, mannose-type IIA component"/>
    <property type="match status" value="1"/>
</dbReference>
<reference evidence="9" key="1">
    <citation type="submission" date="2022-12" db="EMBL/GenBank/DDBJ databases">
        <title>Clostridium sp. nov., isolated from industrial wastewater.</title>
        <authorList>
            <person name="Jiayan W."/>
        </authorList>
    </citation>
    <scope>NUCLEOTIDE SEQUENCE</scope>
    <source>
        <strain evidence="9">ZC22-4</strain>
    </source>
</reference>
<evidence type="ECO:0000313" key="9">
    <source>
        <dbReference type="EMBL" id="MCY6960573.1"/>
    </source>
</evidence>
<evidence type="ECO:0000313" key="10">
    <source>
        <dbReference type="Proteomes" id="UP001144612"/>
    </source>
</evidence>
<gene>
    <name evidence="9" type="primary">agaF</name>
    <name evidence="9" type="ORF">OW729_18415</name>
</gene>
<comment type="caution">
    <text evidence="9">The sequence shown here is derived from an EMBL/GenBank/DDBJ whole genome shotgun (WGS) entry which is preliminary data.</text>
</comment>
<dbReference type="CDD" id="cd00006">
    <property type="entry name" value="PTS_IIA_man"/>
    <property type="match status" value="1"/>
</dbReference>
<name>A0ABT4DFW9_9CLOT</name>
<comment type="subcellular location">
    <subcellularLocation>
        <location evidence="1">Cytoplasm</location>
    </subcellularLocation>
</comment>
<evidence type="ECO:0000256" key="2">
    <source>
        <dbReference type="ARBA" id="ARBA00022448"/>
    </source>
</evidence>
<feature type="domain" description="PTS EIIA type-4" evidence="8">
    <location>
        <begin position="1"/>
        <end position="124"/>
    </location>
</feature>
<keyword evidence="3" id="KW-0963">Cytoplasm</keyword>
<evidence type="ECO:0000256" key="3">
    <source>
        <dbReference type="ARBA" id="ARBA00022490"/>
    </source>
</evidence>
<dbReference type="InterPro" id="IPR036662">
    <property type="entry name" value="PTS_EIIA_man-typ_sf"/>
</dbReference>
<dbReference type="InterPro" id="IPR004701">
    <property type="entry name" value="PTS_EIIA_man-typ"/>
</dbReference>
<keyword evidence="7" id="KW-0418">Kinase</keyword>
<evidence type="ECO:0000256" key="7">
    <source>
        <dbReference type="ARBA" id="ARBA00022777"/>
    </source>
</evidence>
<dbReference type="PROSITE" id="PS51096">
    <property type="entry name" value="PTS_EIIA_TYPE_4"/>
    <property type="match status" value="1"/>
</dbReference>
<accession>A0ABT4DFW9</accession>
<evidence type="ECO:0000256" key="6">
    <source>
        <dbReference type="ARBA" id="ARBA00022683"/>
    </source>
</evidence>
<dbReference type="EMBL" id="JAPQFJ010000034">
    <property type="protein sequence ID" value="MCY6960573.1"/>
    <property type="molecule type" value="Genomic_DNA"/>
</dbReference>
<dbReference type="SUPFAM" id="SSF53062">
    <property type="entry name" value="PTS system fructose IIA component-like"/>
    <property type="match status" value="1"/>
</dbReference>
<dbReference type="RefSeq" id="WP_268063010.1">
    <property type="nucleotide sequence ID" value="NZ_JAPQFJ010000034.1"/>
</dbReference>
<keyword evidence="10" id="KW-1185">Reference proteome</keyword>
<evidence type="ECO:0000256" key="5">
    <source>
        <dbReference type="ARBA" id="ARBA00022679"/>
    </source>
</evidence>